<dbReference type="Gene3D" id="3.30.1310.20">
    <property type="entry name" value="PRTase-like"/>
    <property type="match status" value="1"/>
</dbReference>
<evidence type="ECO:0000259" key="3">
    <source>
        <dbReference type="PROSITE" id="PS51371"/>
    </source>
</evidence>
<dbReference type="GO" id="GO:0016757">
    <property type="term" value="F:glycosyltransferase activity"/>
    <property type="evidence" value="ECO:0007669"/>
    <property type="project" value="UniProtKB-KW"/>
</dbReference>
<dbReference type="InterPro" id="IPR000836">
    <property type="entry name" value="PRTase_dom"/>
</dbReference>
<name>A0ABU6J6M5_9BURK</name>
<evidence type="ECO:0000256" key="2">
    <source>
        <dbReference type="PROSITE-ProRule" id="PRU00703"/>
    </source>
</evidence>
<dbReference type="SUPFAM" id="SSF53271">
    <property type="entry name" value="PRTase-like"/>
    <property type="match status" value="1"/>
</dbReference>
<evidence type="ECO:0000313" key="5">
    <source>
        <dbReference type="Proteomes" id="UP001352263"/>
    </source>
</evidence>
<protein>
    <submittedName>
        <fullName evidence="4">Phosphoribosyltransferase family protein</fullName>
    </submittedName>
</protein>
<dbReference type="Pfam" id="PF00571">
    <property type="entry name" value="CBS"/>
    <property type="match status" value="2"/>
</dbReference>
<keyword evidence="4" id="KW-0808">Transferase</keyword>
<dbReference type="InterPro" id="IPR046342">
    <property type="entry name" value="CBS_dom_sf"/>
</dbReference>
<dbReference type="CDD" id="cd06223">
    <property type="entry name" value="PRTases_typeI"/>
    <property type="match status" value="1"/>
</dbReference>
<dbReference type="PANTHER" id="PTHR43080:SF2">
    <property type="entry name" value="CBS DOMAIN-CONTAINING PROTEIN"/>
    <property type="match status" value="1"/>
</dbReference>
<keyword evidence="5" id="KW-1185">Reference proteome</keyword>
<gene>
    <name evidence="4" type="ORF">RY831_09075</name>
</gene>
<dbReference type="PROSITE" id="PS51371">
    <property type="entry name" value="CBS"/>
    <property type="match status" value="1"/>
</dbReference>
<comment type="caution">
    <text evidence="4">The sequence shown here is derived from an EMBL/GenBank/DDBJ whole genome shotgun (WGS) entry which is preliminary data.</text>
</comment>
<reference evidence="4 5" key="1">
    <citation type="submission" date="2023-10" db="EMBL/GenBank/DDBJ databases">
        <title>Noviherbaspirillum sp. CPCC 100848 genome assembly.</title>
        <authorList>
            <person name="Li X.Y."/>
            <person name="Fang X.M."/>
        </authorList>
    </citation>
    <scope>NUCLEOTIDE SEQUENCE [LARGE SCALE GENOMIC DNA]</scope>
    <source>
        <strain evidence="4 5">CPCC 100848</strain>
    </source>
</reference>
<keyword evidence="1 2" id="KW-0129">CBS domain</keyword>
<dbReference type="SMART" id="SM00116">
    <property type="entry name" value="CBS"/>
    <property type="match status" value="1"/>
</dbReference>
<dbReference type="PANTHER" id="PTHR43080">
    <property type="entry name" value="CBS DOMAIN-CONTAINING PROTEIN CBSX3, MITOCHONDRIAL"/>
    <property type="match status" value="1"/>
</dbReference>
<dbReference type="InterPro" id="IPR051257">
    <property type="entry name" value="Diverse_CBS-Domain"/>
</dbReference>
<feature type="domain" description="CBS" evidence="3">
    <location>
        <begin position="236"/>
        <end position="293"/>
    </location>
</feature>
<dbReference type="InterPro" id="IPR029057">
    <property type="entry name" value="PRTase-like"/>
</dbReference>
<dbReference type="Gene3D" id="3.40.50.2020">
    <property type="match status" value="1"/>
</dbReference>
<evidence type="ECO:0000313" key="4">
    <source>
        <dbReference type="EMBL" id="MEC4719299.1"/>
    </source>
</evidence>
<organism evidence="4 5">
    <name type="scientific">Noviherbaspirillum album</name>
    <dbReference type="NCBI Taxonomy" id="3080276"/>
    <lineage>
        <taxon>Bacteria</taxon>
        <taxon>Pseudomonadati</taxon>
        <taxon>Pseudomonadota</taxon>
        <taxon>Betaproteobacteria</taxon>
        <taxon>Burkholderiales</taxon>
        <taxon>Oxalobacteraceae</taxon>
        <taxon>Noviherbaspirillum</taxon>
    </lineage>
</organism>
<dbReference type="EMBL" id="JAWIIV010000006">
    <property type="protein sequence ID" value="MEC4719299.1"/>
    <property type="molecule type" value="Genomic_DNA"/>
</dbReference>
<dbReference type="InterPro" id="IPR000644">
    <property type="entry name" value="CBS_dom"/>
</dbReference>
<dbReference type="SUPFAM" id="SSF54631">
    <property type="entry name" value="CBS-domain pair"/>
    <property type="match status" value="1"/>
</dbReference>
<sequence>MRQPPFTDRREAGRHLSAALSFLRHRAPVILGLPRGGVPVAYEIALALQAPLDILLVRKLGSPLSPEIGLGALAEGDPPRQVLNEEMVRRMRPSSLFLAQEIERQARELQRRRRLYCGNREREPLTGRTVVIVDDGIATGGSMLAALEAARAARPERLLLAVPVAPAETLEKLCSLADDAICLQVPDDFRAVSQFYGNFEQTGDDDVTNLLDKAARRGLPALTERNANMPTVSQIMDHDATVVGPHDNVARAAGIMRDWKIGVLPVCDGRRLVGMISDSDIRLGTAREGRSQEELRVAELMSEELAWCFEDESMGAVMRRFGGSMLERIAVLDRDMNLAGMLNIDRSMSDPRVPHDGSEIVRMNRLPSDQANGRF</sequence>
<dbReference type="Gene3D" id="3.10.580.10">
    <property type="entry name" value="CBS-domain"/>
    <property type="match status" value="1"/>
</dbReference>
<dbReference type="Proteomes" id="UP001352263">
    <property type="component" value="Unassembled WGS sequence"/>
</dbReference>
<evidence type="ECO:0000256" key="1">
    <source>
        <dbReference type="ARBA" id="ARBA00023122"/>
    </source>
</evidence>
<keyword evidence="4" id="KW-0328">Glycosyltransferase</keyword>
<proteinExistence type="predicted"/>
<accession>A0ABU6J6M5</accession>
<dbReference type="Pfam" id="PF00156">
    <property type="entry name" value="Pribosyltran"/>
    <property type="match status" value="1"/>
</dbReference>